<dbReference type="Proteomes" id="UP000727993">
    <property type="component" value="Unassembled WGS sequence"/>
</dbReference>
<sequence>MKGSNYHNLKELRPRGAAKNCRVLFIFDPRRQAILLVGGDKTGQWATWYRTAIPEAEQLYKDYLDELEALGLLDSDEQGR</sequence>
<dbReference type="InterPro" id="IPR009241">
    <property type="entry name" value="HigB-like"/>
</dbReference>
<dbReference type="AlphaFoldDB" id="A0A936TBK3"/>
<gene>
    <name evidence="1" type="ORF">IPN02_01040</name>
</gene>
<reference evidence="1 2" key="1">
    <citation type="submission" date="2020-10" db="EMBL/GenBank/DDBJ databases">
        <title>Connecting structure to function with the recovery of over 1000 high-quality activated sludge metagenome-assembled genomes encoding full-length rRNA genes using long-read sequencing.</title>
        <authorList>
            <person name="Singleton C.M."/>
            <person name="Petriglieri F."/>
            <person name="Kristensen J.M."/>
            <person name="Kirkegaard R.H."/>
            <person name="Michaelsen T.Y."/>
            <person name="Andersen M.H."/>
            <person name="Karst S.M."/>
            <person name="Dueholm M.S."/>
            <person name="Nielsen P.H."/>
            <person name="Albertsen M."/>
        </authorList>
    </citation>
    <scope>NUCLEOTIDE SEQUENCE [LARGE SCALE GENOMIC DNA]</scope>
    <source>
        <strain evidence="1">Lyne_18-Q3-R50-59_MAXAC.006</strain>
    </source>
</reference>
<evidence type="ECO:0000313" key="1">
    <source>
        <dbReference type="EMBL" id="MBK9295466.1"/>
    </source>
</evidence>
<name>A0A936TBK3_9ACTN</name>
<dbReference type="Pfam" id="PF05973">
    <property type="entry name" value="Gp49"/>
    <property type="match status" value="1"/>
</dbReference>
<evidence type="ECO:0000313" key="2">
    <source>
        <dbReference type="Proteomes" id="UP000727993"/>
    </source>
</evidence>
<comment type="caution">
    <text evidence="1">The sequence shown here is derived from an EMBL/GenBank/DDBJ whole genome shotgun (WGS) entry which is preliminary data.</text>
</comment>
<dbReference type="EMBL" id="JADJZA010000001">
    <property type="protein sequence ID" value="MBK9295466.1"/>
    <property type="molecule type" value="Genomic_DNA"/>
</dbReference>
<accession>A0A936TBK3</accession>
<protein>
    <submittedName>
        <fullName evidence="1">Type II toxin-antitoxin system RelE/ParE family toxin</fullName>
    </submittedName>
</protein>
<organism evidence="1 2">
    <name type="scientific">Candidatus Neomicrothrix subdominans</name>
    <dbReference type="NCBI Taxonomy" id="2954438"/>
    <lineage>
        <taxon>Bacteria</taxon>
        <taxon>Bacillati</taxon>
        <taxon>Actinomycetota</taxon>
        <taxon>Acidimicrobiia</taxon>
        <taxon>Acidimicrobiales</taxon>
        <taxon>Microthrixaceae</taxon>
        <taxon>Candidatus Neomicrothrix</taxon>
    </lineage>
</organism>
<proteinExistence type="predicted"/>